<comment type="caution">
    <text evidence="2">The sequence shown here is derived from an EMBL/GenBank/DDBJ whole genome shotgun (WGS) entry which is preliminary data.</text>
</comment>
<gene>
    <name evidence="2" type="ORF">Cfor_08890</name>
</gene>
<dbReference type="GO" id="GO:0005783">
    <property type="term" value="C:endoplasmic reticulum"/>
    <property type="evidence" value="ECO:0007669"/>
    <property type="project" value="TreeGrafter"/>
</dbReference>
<sequence length="423" mass="49852">MVEITINNFEEKYPEIVKSLTNAVFIAVDTEFTGLLSDPELKSSLFDTGAERYDKLRQNIGHFIIMEAGITTFRFVQDKNKYEANKYTFYIFPRSFSSIDSKFTCQASCLEFLCQHNFDFNKFVYEGVPYLNRQQEECLRKELREGSLFRNLERTISHDDEKSIQLVCSCVAEWAASAVLEDTLHLDNFDICQGEKRLSYVVHKELRQRFPDIWTFQDSGRIQVKKIPEMQRKEYEENREKDKSMEEDMLDSLLGFSRLFKLLIELKKPIVGHNLLLDLMIMYNQFHEQLPTQFSDFKKKIHKLFPVIYDTKFLSYEMKKILKKEDLWDSNVLSNLYHYFKEGRGRHVVLYSPIIELKGEAGGHGICWSVSDPQEARLKMLGQSEDRDEKFHEAGWDSFCTGYCFIRMAHIYASLSFGRYVQK</sequence>
<dbReference type="AlphaFoldDB" id="A0A6L2PDU4"/>
<organism evidence="2 3">
    <name type="scientific">Coptotermes formosanus</name>
    <name type="common">Formosan subterranean termite</name>
    <dbReference type="NCBI Taxonomy" id="36987"/>
    <lineage>
        <taxon>Eukaryota</taxon>
        <taxon>Metazoa</taxon>
        <taxon>Ecdysozoa</taxon>
        <taxon>Arthropoda</taxon>
        <taxon>Hexapoda</taxon>
        <taxon>Insecta</taxon>
        <taxon>Pterygota</taxon>
        <taxon>Neoptera</taxon>
        <taxon>Polyneoptera</taxon>
        <taxon>Dictyoptera</taxon>
        <taxon>Blattodea</taxon>
        <taxon>Blattoidea</taxon>
        <taxon>Termitoidae</taxon>
        <taxon>Rhinotermitidae</taxon>
        <taxon>Coptotermes</taxon>
    </lineage>
</organism>
<dbReference type="GO" id="GO:1990432">
    <property type="term" value="P:siRNA 3'-end processing"/>
    <property type="evidence" value="ECO:0007669"/>
    <property type="project" value="TreeGrafter"/>
</dbReference>
<dbReference type="PANTHER" id="PTHR15092:SF22">
    <property type="entry name" value="POLY(A)-SPECIFIC RIBONUCLEASE PNLDC1"/>
    <property type="match status" value="1"/>
</dbReference>
<keyword evidence="3" id="KW-1185">Reference proteome</keyword>
<dbReference type="GO" id="GO:1990431">
    <property type="term" value="P:priRNA 3'-end processing"/>
    <property type="evidence" value="ECO:0007669"/>
    <property type="project" value="TreeGrafter"/>
</dbReference>
<dbReference type="InParanoid" id="A0A6L2PDU4"/>
<dbReference type="Proteomes" id="UP000502823">
    <property type="component" value="Unassembled WGS sequence"/>
</dbReference>
<dbReference type="PANTHER" id="PTHR15092">
    <property type="entry name" value="POLY A -SPECIFIC RIBONUCLEASE/TARGET OF EGR1, MEMBER 1"/>
    <property type="match status" value="1"/>
</dbReference>
<dbReference type="EMBL" id="BLKM01003351">
    <property type="protein sequence ID" value="GFG28528.1"/>
    <property type="molecule type" value="Genomic_DNA"/>
</dbReference>
<reference evidence="3" key="1">
    <citation type="submission" date="2020-01" db="EMBL/GenBank/DDBJ databases">
        <title>Draft genome sequence of the Termite Coptotermes fromosanus.</title>
        <authorList>
            <person name="Itakura S."/>
            <person name="Yosikawa Y."/>
            <person name="Umezawa K."/>
        </authorList>
    </citation>
    <scope>NUCLEOTIDE SEQUENCE [LARGE SCALE GENOMIC DNA]</scope>
</reference>
<dbReference type="Pfam" id="PF04857">
    <property type="entry name" value="CAF1"/>
    <property type="match status" value="1"/>
</dbReference>
<protein>
    <submittedName>
        <fullName evidence="2">Uncharacterized protein</fullName>
    </submittedName>
</protein>
<proteinExistence type="inferred from homology"/>
<dbReference type="OrthoDB" id="414075at2759"/>
<dbReference type="SUPFAM" id="SSF53098">
    <property type="entry name" value="Ribonuclease H-like"/>
    <property type="match status" value="1"/>
</dbReference>
<dbReference type="GO" id="GO:0003723">
    <property type="term" value="F:RNA binding"/>
    <property type="evidence" value="ECO:0007669"/>
    <property type="project" value="TreeGrafter"/>
</dbReference>
<dbReference type="Gene3D" id="3.30.420.10">
    <property type="entry name" value="Ribonuclease H-like superfamily/Ribonuclease H"/>
    <property type="match status" value="2"/>
</dbReference>
<dbReference type="GO" id="GO:0000289">
    <property type="term" value="P:nuclear-transcribed mRNA poly(A) tail shortening"/>
    <property type="evidence" value="ECO:0007669"/>
    <property type="project" value="TreeGrafter"/>
</dbReference>
<evidence type="ECO:0000313" key="3">
    <source>
        <dbReference type="Proteomes" id="UP000502823"/>
    </source>
</evidence>
<dbReference type="GO" id="GO:0005634">
    <property type="term" value="C:nucleus"/>
    <property type="evidence" value="ECO:0007669"/>
    <property type="project" value="TreeGrafter"/>
</dbReference>
<dbReference type="InterPro" id="IPR012337">
    <property type="entry name" value="RNaseH-like_sf"/>
</dbReference>
<evidence type="ECO:0000256" key="1">
    <source>
        <dbReference type="ARBA" id="ARBA00008372"/>
    </source>
</evidence>
<comment type="similarity">
    <text evidence="1">Belongs to the CAF1 family.</text>
</comment>
<name>A0A6L2PDU4_COPFO</name>
<dbReference type="InterPro" id="IPR006941">
    <property type="entry name" value="RNase_CAF1"/>
</dbReference>
<dbReference type="InterPro" id="IPR051181">
    <property type="entry name" value="CAF1_poly(A)_ribonucleases"/>
</dbReference>
<evidence type="ECO:0000313" key="2">
    <source>
        <dbReference type="EMBL" id="GFG28528.1"/>
    </source>
</evidence>
<accession>A0A6L2PDU4</accession>
<dbReference type="GO" id="GO:0000175">
    <property type="term" value="F:3'-5'-RNA exonuclease activity"/>
    <property type="evidence" value="ECO:0007669"/>
    <property type="project" value="TreeGrafter"/>
</dbReference>
<dbReference type="InterPro" id="IPR036397">
    <property type="entry name" value="RNaseH_sf"/>
</dbReference>